<dbReference type="Proteomes" id="UP000216101">
    <property type="component" value="Unassembled WGS sequence"/>
</dbReference>
<evidence type="ECO:0000256" key="7">
    <source>
        <dbReference type="ARBA" id="ARBA00023235"/>
    </source>
</evidence>
<comment type="subcellular location">
    <subcellularLocation>
        <location evidence="2">Cytoplasm</location>
    </subcellularLocation>
</comment>
<dbReference type="EC" id="5.2.1.8" evidence="10"/>
<name>A0A266QA60_9GAMM</name>
<evidence type="ECO:0000256" key="9">
    <source>
        <dbReference type="PROSITE-ProRule" id="PRU00277"/>
    </source>
</evidence>
<dbReference type="AlphaFoldDB" id="A0A266QA60"/>
<evidence type="ECO:0000313" key="13">
    <source>
        <dbReference type="Proteomes" id="UP000216101"/>
    </source>
</evidence>
<dbReference type="SUPFAM" id="SSF54534">
    <property type="entry name" value="FKBP-like"/>
    <property type="match status" value="1"/>
</dbReference>
<keyword evidence="4" id="KW-0963">Cytoplasm</keyword>
<keyword evidence="7 9" id="KW-0413">Isomerase</keyword>
<proteinExistence type="inferred from homology"/>
<evidence type="ECO:0000256" key="3">
    <source>
        <dbReference type="ARBA" id="ARBA00006577"/>
    </source>
</evidence>
<keyword evidence="6" id="KW-0143">Chaperone</keyword>
<comment type="similarity">
    <text evidence="3 10">Belongs to the FKBP-type PPIase family.</text>
</comment>
<dbReference type="GO" id="GO:0003755">
    <property type="term" value="F:peptidyl-prolyl cis-trans isomerase activity"/>
    <property type="evidence" value="ECO:0007669"/>
    <property type="project" value="UniProtKB-UniRule"/>
</dbReference>
<evidence type="ECO:0000313" key="12">
    <source>
        <dbReference type="EMBL" id="OZY86783.1"/>
    </source>
</evidence>
<dbReference type="RefSeq" id="WP_078045194.1">
    <property type="nucleotide sequence ID" value="NZ_NHNI01000001.1"/>
</dbReference>
<dbReference type="InterPro" id="IPR001179">
    <property type="entry name" value="PPIase_FKBP_dom"/>
</dbReference>
<keyword evidence="5 9" id="KW-0697">Rotamase</keyword>
<comment type="catalytic activity">
    <reaction evidence="1 9 10">
        <text>[protein]-peptidylproline (omega=180) = [protein]-peptidylproline (omega=0)</text>
        <dbReference type="Rhea" id="RHEA:16237"/>
        <dbReference type="Rhea" id="RHEA-COMP:10747"/>
        <dbReference type="Rhea" id="RHEA-COMP:10748"/>
        <dbReference type="ChEBI" id="CHEBI:83833"/>
        <dbReference type="ChEBI" id="CHEBI:83834"/>
        <dbReference type="EC" id="5.2.1.8"/>
    </reaction>
</comment>
<dbReference type="InterPro" id="IPR046357">
    <property type="entry name" value="PPIase_dom_sf"/>
</dbReference>
<comment type="caution">
    <text evidence="12">The sequence shown here is derived from an EMBL/GenBank/DDBJ whole genome shotgun (WGS) entry which is preliminary data.</text>
</comment>
<evidence type="ECO:0000259" key="11">
    <source>
        <dbReference type="PROSITE" id="PS50059"/>
    </source>
</evidence>
<evidence type="ECO:0000256" key="6">
    <source>
        <dbReference type="ARBA" id="ARBA00023186"/>
    </source>
</evidence>
<dbReference type="PROSITE" id="PS50059">
    <property type="entry name" value="FKBP_PPIASE"/>
    <property type="match status" value="1"/>
</dbReference>
<dbReference type="Pfam" id="PF00254">
    <property type="entry name" value="FKBP_C"/>
    <property type="match status" value="1"/>
</dbReference>
<evidence type="ECO:0000256" key="1">
    <source>
        <dbReference type="ARBA" id="ARBA00000971"/>
    </source>
</evidence>
<dbReference type="GO" id="GO:0042026">
    <property type="term" value="P:protein refolding"/>
    <property type="evidence" value="ECO:0007669"/>
    <property type="project" value="UniProtKB-ARBA"/>
</dbReference>
<keyword evidence="13" id="KW-1185">Reference proteome</keyword>
<dbReference type="GO" id="GO:0005737">
    <property type="term" value="C:cytoplasm"/>
    <property type="evidence" value="ECO:0007669"/>
    <property type="project" value="UniProtKB-SubCell"/>
</dbReference>
<comment type="function">
    <text evidence="8">Also involved in hydrogenase metallocenter assembly, probably by participating in the nickel insertion step. This function in hydrogenase biosynthesis requires chaperone activity and the presence of the metal-binding domain, but not PPIase activity.</text>
</comment>
<evidence type="ECO:0000256" key="4">
    <source>
        <dbReference type="ARBA" id="ARBA00022490"/>
    </source>
</evidence>
<reference evidence="13" key="1">
    <citation type="submission" date="2017-05" db="EMBL/GenBank/DDBJ databases">
        <authorList>
            <person name="Barney B.M."/>
        </authorList>
    </citation>
    <scope>NUCLEOTIDE SEQUENCE [LARGE SCALE GENOMIC DNA]</scope>
    <source>
        <strain evidence="13">PSBB022</strain>
    </source>
</reference>
<organism evidence="12 13">
    <name type="scientific">Cellvibrio mixtus</name>
    <dbReference type="NCBI Taxonomy" id="39650"/>
    <lineage>
        <taxon>Bacteria</taxon>
        <taxon>Pseudomonadati</taxon>
        <taxon>Pseudomonadota</taxon>
        <taxon>Gammaproteobacteria</taxon>
        <taxon>Cellvibrionales</taxon>
        <taxon>Cellvibrionaceae</taxon>
        <taxon>Cellvibrio</taxon>
    </lineage>
</organism>
<dbReference type="PANTHER" id="PTHR47861:SF3">
    <property type="entry name" value="FKBP-TYPE PEPTIDYL-PROLYL CIS-TRANS ISOMERASE SLYD"/>
    <property type="match status" value="1"/>
</dbReference>
<dbReference type="Gene3D" id="3.10.50.40">
    <property type="match status" value="1"/>
</dbReference>
<evidence type="ECO:0000256" key="5">
    <source>
        <dbReference type="ARBA" id="ARBA00023110"/>
    </source>
</evidence>
<dbReference type="STRING" id="1209072.GCA_000766945_03495"/>
<evidence type="ECO:0000256" key="8">
    <source>
        <dbReference type="ARBA" id="ARBA00037071"/>
    </source>
</evidence>
<evidence type="ECO:0000256" key="10">
    <source>
        <dbReference type="RuleBase" id="RU003915"/>
    </source>
</evidence>
<protein>
    <recommendedName>
        <fullName evidence="10">Peptidyl-prolyl cis-trans isomerase</fullName>
        <ecNumber evidence="10">5.2.1.8</ecNumber>
    </recommendedName>
</protein>
<feature type="domain" description="PPIase FKBP-type" evidence="11">
    <location>
        <begin position="6"/>
        <end position="88"/>
    </location>
</feature>
<gene>
    <name evidence="12" type="ORF">CBP51_07175</name>
</gene>
<dbReference type="PANTHER" id="PTHR47861">
    <property type="entry name" value="FKBP-TYPE PEPTIDYL-PROLYL CIS-TRANS ISOMERASE SLYD"/>
    <property type="match status" value="1"/>
</dbReference>
<evidence type="ECO:0000256" key="2">
    <source>
        <dbReference type="ARBA" id="ARBA00004496"/>
    </source>
</evidence>
<sequence length="165" mass="18035">MQITADKVVSFHYRLSETGGELLESSYDAEPTLYLHGHNGLLAALEAALDGKQAGDKVTVNLTPEQGYGQRQEGATQRIPIKHLLGYEKIKNKIKPGMKVAVNTQHGPWDAIVLKVGKFNVDIDSNHPLAGKHLDFELEVVEVRDASDEELAHGHAHGVGGHHHD</sequence>
<dbReference type="EMBL" id="NHNI01000001">
    <property type="protein sequence ID" value="OZY86783.1"/>
    <property type="molecule type" value="Genomic_DNA"/>
</dbReference>
<accession>A0A266QA60</accession>